<dbReference type="EMBL" id="VFOF01000001">
    <property type="protein sequence ID" value="TQL16925.1"/>
    <property type="molecule type" value="Genomic_DNA"/>
</dbReference>
<gene>
    <name evidence="1" type="ORF">FBY58_0476</name>
</gene>
<proteinExistence type="predicted"/>
<evidence type="ECO:0000313" key="1">
    <source>
        <dbReference type="EMBL" id="TQL16925.1"/>
    </source>
</evidence>
<dbReference type="Proteomes" id="UP000316887">
    <property type="component" value="Unassembled WGS sequence"/>
</dbReference>
<sequence length="36" mass="4063">MPFPVKTEISGQRCRTLLFRNLSYLTLYFVPAGGEG</sequence>
<evidence type="ECO:0000313" key="2">
    <source>
        <dbReference type="Proteomes" id="UP000316887"/>
    </source>
</evidence>
<accession>A0A542W014</accession>
<dbReference type="AlphaFoldDB" id="A0A542W014"/>
<comment type="caution">
    <text evidence="1">The sequence shown here is derived from an EMBL/GenBank/DDBJ whole genome shotgun (WGS) entry which is preliminary data.</text>
</comment>
<organism evidence="1 2">
    <name type="scientific">Zymomonas mobilis</name>
    <dbReference type="NCBI Taxonomy" id="542"/>
    <lineage>
        <taxon>Bacteria</taxon>
        <taxon>Pseudomonadati</taxon>
        <taxon>Pseudomonadota</taxon>
        <taxon>Alphaproteobacteria</taxon>
        <taxon>Sphingomonadales</taxon>
        <taxon>Zymomonadaceae</taxon>
        <taxon>Zymomonas</taxon>
    </lineage>
</organism>
<reference evidence="1 2" key="1">
    <citation type="submission" date="2019-06" db="EMBL/GenBank/DDBJ databases">
        <title>Genome sequencing of Zymomonas mobilis strains for genetic engineering and biofuel applications.</title>
        <authorList>
            <person name="Teravest M."/>
        </authorList>
    </citation>
    <scope>NUCLEOTIDE SEQUENCE [LARGE SCALE GENOMIC DNA]</scope>
    <source>
        <strain evidence="1 2">AN0101</strain>
    </source>
</reference>
<name>A0A542W014_ZYMMB</name>
<protein>
    <submittedName>
        <fullName evidence="1">Uncharacterized protein</fullName>
    </submittedName>
</protein>